<evidence type="ECO:0000313" key="1">
    <source>
        <dbReference type="EMBL" id="CAE2281576.1"/>
    </source>
</evidence>
<name>A0A7S4K218_9STRA</name>
<dbReference type="AlphaFoldDB" id="A0A7S4K218"/>
<organism evidence="1">
    <name type="scientific">Odontella aurita</name>
    <dbReference type="NCBI Taxonomy" id="265563"/>
    <lineage>
        <taxon>Eukaryota</taxon>
        <taxon>Sar</taxon>
        <taxon>Stramenopiles</taxon>
        <taxon>Ochrophyta</taxon>
        <taxon>Bacillariophyta</taxon>
        <taxon>Mediophyceae</taxon>
        <taxon>Biddulphiophycidae</taxon>
        <taxon>Eupodiscales</taxon>
        <taxon>Odontellaceae</taxon>
        <taxon>Odontella</taxon>
    </lineage>
</organism>
<proteinExistence type="predicted"/>
<reference evidence="1" key="1">
    <citation type="submission" date="2021-01" db="EMBL/GenBank/DDBJ databases">
        <authorList>
            <person name="Corre E."/>
            <person name="Pelletier E."/>
            <person name="Niang G."/>
            <person name="Scheremetjew M."/>
            <person name="Finn R."/>
            <person name="Kale V."/>
            <person name="Holt S."/>
            <person name="Cochrane G."/>
            <person name="Meng A."/>
            <person name="Brown T."/>
            <person name="Cohen L."/>
        </authorList>
    </citation>
    <scope>NUCLEOTIDE SEQUENCE</scope>
    <source>
        <strain evidence="1">Isolate 1302-5</strain>
    </source>
</reference>
<dbReference type="EMBL" id="HBKQ01055375">
    <property type="protein sequence ID" value="CAE2281576.1"/>
    <property type="molecule type" value="Transcribed_RNA"/>
</dbReference>
<gene>
    <name evidence="1" type="ORF">OAUR00152_LOCUS37912</name>
</gene>
<sequence>MIVRAWVGPTATSRAEALAKHERVVEGWKDAVRVAEGAQEGGYWPVHVDDDGSIVAALPPEPDLVLGNFDASPRIDSADLAEAVFESVEYAESRKEGGGNEE</sequence>
<protein>
    <submittedName>
        <fullName evidence="1">Uncharacterized protein</fullName>
    </submittedName>
</protein>
<accession>A0A7S4K218</accession>